<accession>A0ABD2ZH04</accession>
<name>A0ABD2ZH04_9GENT</name>
<proteinExistence type="predicted"/>
<feature type="coiled-coil region" evidence="1">
    <location>
        <begin position="70"/>
        <end position="97"/>
    </location>
</feature>
<comment type="caution">
    <text evidence="2">The sequence shown here is derived from an EMBL/GenBank/DDBJ whole genome shotgun (WGS) entry which is preliminary data.</text>
</comment>
<organism evidence="2 3">
    <name type="scientific">Cinchona calisaya</name>
    <dbReference type="NCBI Taxonomy" id="153742"/>
    <lineage>
        <taxon>Eukaryota</taxon>
        <taxon>Viridiplantae</taxon>
        <taxon>Streptophyta</taxon>
        <taxon>Embryophyta</taxon>
        <taxon>Tracheophyta</taxon>
        <taxon>Spermatophyta</taxon>
        <taxon>Magnoliopsida</taxon>
        <taxon>eudicotyledons</taxon>
        <taxon>Gunneridae</taxon>
        <taxon>Pentapetalae</taxon>
        <taxon>asterids</taxon>
        <taxon>lamiids</taxon>
        <taxon>Gentianales</taxon>
        <taxon>Rubiaceae</taxon>
        <taxon>Cinchonoideae</taxon>
        <taxon>Cinchoneae</taxon>
        <taxon>Cinchona</taxon>
    </lineage>
</organism>
<gene>
    <name evidence="2" type="ORF">ACH5RR_021340</name>
</gene>
<keyword evidence="3" id="KW-1185">Reference proteome</keyword>
<reference evidence="2 3" key="1">
    <citation type="submission" date="2024-11" db="EMBL/GenBank/DDBJ databases">
        <title>A near-complete genome assembly of Cinchona calisaya.</title>
        <authorList>
            <person name="Lian D.C."/>
            <person name="Zhao X.W."/>
            <person name="Wei L."/>
        </authorList>
    </citation>
    <scope>NUCLEOTIDE SEQUENCE [LARGE SCALE GENOMIC DNA]</scope>
    <source>
        <tissue evidence="2">Nenye</tissue>
    </source>
</reference>
<evidence type="ECO:0000313" key="2">
    <source>
        <dbReference type="EMBL" id="KAL3518751.1"/>
    </source>
</evidence>
<evidence type="ECO:0000313" key="3">
    <source>
        <dbReference type="Proteomes" id="UP001630127"/>
    </source>
</evidence>
<sequence>MITNARIEVDKFSKDFIIGSFQAIVKLMTSSSDLSELLKSREDVSKHLMRLNGVVLDGGTRRTVVNWLAERDLNSQLQESHEQMQGLESRKAVLLKEEARIHVEKLQVEDRCGTLASRIATLEESLDQGKKDEQLIRSDICEDGQEKIRALKDLIKQFQDVFASLDSFMQID</sequence>
<protein>
    <submittedName>
        <fullName evidence="2">Uncharacterized protein</fullName>
    </submittedName>
</protein>
<dbReference type="AlphaFoldDB" id="A0ABD2ZH04"/>
<dbReference type="EMBL" id="JBJUIK010000009">
    <property type="protein sequence ID" value="KAL3518751.1"/>
    <property type="molecule type" value="Genomic_DNA"/>
</dbReference>
<dbReference type="Proteomes" id="UP001630127">
    <property type="component" value="Unassembled WGS sequence"/>
</dbReference>
<evidence type="ECO:0000256" key="1">
    <source>
        <dbReference type="SAM" id="Coils"/>
    </source>
</evidence>
<keyword evidence="1" id="KW-0175">Coiled coil</keyword>